<dbReference type="GO" id="GO:0016787">
    <property type="term" value="F:hydrolase activity"/>
    <property type="evidence" value="ECO:0007669"/>
    <property type="project" value="UniProtKB-KW"/>
</dbReference>
<protein>
    <submittedName>
        <fullName evidence="4">Alpha/beta hydrolase</fullName>
    </submittedName>
</protein>
<keyword evidence="2 4" id="KW-0378">Hydrolase</keyword>
<dbReference type="Gene3D" id="3.40.50.1820">
    <property type="entry name" value="alpha/beta hydrolase"/>
    <property type="match status" value="1"/>
</dbReference>
<dbReference type="SUPFAM" id="SSF53474">
    <property type="entry name" value="alpha/beta-Hydrolases"/>
    <property type="match status" value="1"/>
</dbReference>
<dbReference type="InterPro" id="IPR000073">
    <property type="entry name" value="AB_hydrolase_1"/>
</dbReference>
<comment type="caution">
    <text evidence="4">The sequence shown here is derived from an EMBL/GenBank/DDBJ whole genome shotgun (WGS) entry which is preliminary data.</text>
</comment>
<dbReference type="InterPro" id="IPR050266">
    <property type="entry name" value="AB_hydrolase_sf"/>
</dbReference>
<dbReference type="Proteomes" id="UP000805841">
    <property type="component" value="Unassembled WGS sequence"/>
</dbReference>
<dbReference type="Pfam" id="PF00561">
    <property type="entry name" value="Abhydrolase_1"/>
    <property type="match status" value="1"/>
</dbReference>
<feature type="domain" description="AB hydrolase-1" evidence="3">
    <location>
        <begin position="32"/>
        <end position="135"/>
    </location>
</feature>
<proteinExistence type="inferred from homology"/>
<dbReference type="InterPro" id="IPR029058">
    <property type="entry name" value="AB_hydrolase_fold"/>
</dbReference>
<dbReference type="RefSeq" id="WP_190422076.1">
    <property type="nucleotide sequence ID" value="NZ_JAAOCA010000018.1"/>
</dbReference>
<sequence length="283" mass="30426">MAMLQPVCLALPHIDLAGYFSGPRDGAPAISLHGWLDNAGSFARLAPRLEGLRVLHLDLAGHGLSGHRAAGAGYPLWAYAEDTLQVAEHLGWQRFSLIGHSLGAIISVQLAAACPERVERLALIDGLLPPTEAPEHGPARLGQALRERLALANKRKPLYAHRERAIEARMRGRLAVSRGASELLAERGLVSVEGGYTWRSDSRLMLASPVRLTLDQALAHAGALTCPALLMLAERGILRDHRAVLAGLPLQQVTLAGGHHLHIDDDVGAQLVADCINRFFAFS</sequence>
<gene>
    <name evidence="4" type="ORF">HAQ05_15340</name>
</gene>
<dbReference type="PRINTS" id="PR00111">
    <property type="entry name" value="ABHYDROLASE"/>
</dbReference>
<evidence type="ECO:0000313" key="4">
    <source>
        <dbReference type="EMBL" id="MBD1600069.1"/>
    </source>
</evidence>
<name>A0ABR7Z400_9PSED</name>
<accession>A0ABR7Z400</accession>
<dbReference type="PANTHER" id="PTHR43798:SF14">
    <property type="entry name" value="SERINE HYDROLASE-LIKE PROTEIN DDB_G0286239"/>
    <property type="match status" value="1"/>
</dbReference>
<keyword evidence="5" id="KW-1185">Reference proteome</keyword>
<dbReference type="EMBL" id="JAAOCA010000018">
    <property type="protein sequence ID" value="MBD1600069.1"/>
    <property type="molecule type" value="Genomic_DNA"/>
</dbReference>
<evidence type="ECO:0000256" key="1">
    <source>
        <dbReference type="ARBA" id="ARBA00008645"/>
    </source>
</evidence>
<dbReference type="PANTHER" id="PTHR43798">
    <property type="entry name" value="MONOACYLGLYCEROL LIPASE"/>
    <property type="match status" value="1"/>
</dbReference>
<comment type="similarity">
    <text evidence="1">Belongs to the AB hydrolase superfamily.</text>
</comment>
<reference evidence="4 5" key="1">
    <citation type="journal article" date="2020" name="Insects">
        <title>Bacteria Belonging to Pseudomonas typographi sp. nov. from the Bark Beetle Ips typographus Have Genomic Potential to Aid in the Host Ecology.</title>
        <authorList>
            <person name="Peral-Aranega E."/>
            <person name="Saati-Santamaria Z."/>
            <person name="Kolarik M."/>
            <person name="Rivas R."/>
            <person name="Garcia-Fraile P."/>
        </authorList>
    </citation>
    <scope>NUCLEOTIDE SEQUENCE [LARGE SCALE GENOMIC DNA]</scope>
    <source>
        <strain evidence="4 5">CA3A</strain>
    </source>
</reference>
<organism evidence="4 5">
    <name type="scientific">Pseudomonas typographi</name>
    <dbReference type="NCBI Taxonomy" id="2715964"/>
    <lineage>
        <taxon>Bacteria</taxon>
        <taxon>Pseudomonadati</taxon>
        <taxon>Pseudomonadota</taxon>
        <taxon>Gammaproteobacteria</taxon>
        <taxon>Pseudomonadales</taxon>
        <taxon>Pseudomonadaceae</taxon>
        <taxon>Pseudomonas</taxon>
    </lineage>
</organism>
<evidence type="ECO:0000313" key="5">
    <source>
        <dbReference type="Proteomes" id="UP000805841"/>
    </source>
</evidence>
<evidence type="ECO:0000256" key="2">
    <source>
        <dbReference type="ARBA" id="ARBA00022801"/>
    </source>
</evidence>
<evidence type="ECO:0000259" key="3">
    <source>
        <dbReference type="Pfam" id="PF00561"/>
    </source>
</evidence>